<dbReference type="AlphaFoldDB" id="A0A381XA54"/>
<name>A0A381XA54_9ZZZZ</name>
<dbReference type="PANTHER" id="PTHR28243">
    <property type="entry name" value="AGL049CP"/>
    <property type="match status" value="1"/>
</dbReference>
<dbReference type="GO" id="GO:0010181">
    <property type="term" value="F:FMN binding"/>
    <property type="evidence" value="ECO:0007669"/>
    <property type="project" value="InterPro"/>
</dbReference>
<dbReference type="SUPFAM" id="SSF50475">
    <property type="entry name" value="FMN-binding split barrel"/>
    <property type="match status" value="1"/>
</dbReference>
<organism evidence="2">
    <name type="scientific">marine metagenome</name>
    <dbReference type="NCBI Taxonomy" id="408172"/>
    <lineage>
        <taxon>unclassified sequences</taxon>
        <taxon>metagenomes</taxon>
        <taxon>ecological metagenomes</taxon>
    </lineage>
</organism>
<dbReference type="EMBL" id="UINC01014461">
    <property type="protein sequence ID" value="SVA61645.1"/>
    <property type="molecule type" value="Genomic_DNA"/>
</dbReference>
<evidence type="ECO:0000259" key="1">
    <source>
        <dbReference type="Pfam" id="PF12766"/>
    </source>
</evidence>
<protein>
    <recommendedName>
        <fullName evidence="1">Pyridoxamine 5'-phosphate oxidase Alr4036 family FMN-binding domain-containing protein</fullName>
    </recommendedName>
</protein>
<proteinExistence type="predicted"/>
<dbReference type="Gene3D" id="2.30.110.10">
    <property type="entry name" value="Electron Transport, Fmn-binding Protein, Chain A"/>
    <property type="match status" value="1"/>
</dbReference>
<feature type="domain" description="Pyridoxamine 5'-phosphate oxidase Alr4036 family FMN-binding" evidence="1">
    <location>
        <begin position="17"/>
        <end position="103"/>
    </location>
</feature>
<reference evidence="2" key="1">
    <citation type="submission" date="2018-05" db="EMBL/GenBank/DDBJ databases">
        <authorList>
            <person name="Lanie J.A."/>
            <person name="Ng W.-L."/>
            <person name="Kazmierczak K.M."/>
            <person name="Andrzejewski T.M."/>
            <person name="Davidsen T.M."/>
            <person name="Wayne K.J."/>
            <person name="Tettelin H."/>
            <person name="Glass J.I."/>
            <person name="Rusch D."/>
            <person name="Podicherti R."/>
            <person name="Tsui H.-C.T."/>
            <person name="Winkler M.E."/>
        </authorList>
    </citation>
    <scope>NUCLEOTIDE SEQUENCE</scope>
</reference>
<gene>
    <name evidence="2" type="ORF">METZ01_LOCUS114499</name>
</gene>
<dbReference type="InterPro" id="IPR024624">
    <property type="entry name" value="Pyridox_Oxase_Alr4036_FMN-bd"/>
</dbReference>
<dbReference type="PANTHER" id="PTHR28243:SF1">
    <property type="entry name" value="PYRIDOXAMINE 5'-PHOSPHATE OXIDASE ALR4036 FAMILY FMN-BINDING DOMAIN-CONTAINING PROTEIN"/>
    <property type="match status" value="1"/>
</dbReference>
<dbReference type="Pfam" id="PF12766">
    <property type="entry name" value="Pyridox_oxase_2"/>
    <property type="match status" value="1"/>
</dbReference>
<accession>A0A381XA54</accession>
<dbReference type="InterPro" id="IPR012349">
    <property type="entry name" value="Split_barrel_FMN-bd"/>
</dbReference>
<sequence length="204" mass="23270">MHENEFYDDLSGVLERSWRLLEQAINDSTSPTRTPVLISVSVDGLAQGRTVVLRGFNRQQRQLQIYTDVRSAKVAQLQAQPTCTLVVYQPNPMIQLRLSTSALVNHNNRVTHDAWAQMPGPNRCNYLTDPDPGSISKKATDGRPIINAESVPTNDENEIAYSHFSVIVFTINELEWLYLPRRGHRRAQFIWDRADSLESNWLIP</sequence>
<evidence type="ECO:0000313" key="2">
    <source>
        <dbReference type="EMBL" id="SVA61645.1"/>
    </source>
</evidence>